<dbReference type="RefSeq" id="WP_014073628.1">
    <property type="nucleotide sequence ID" value="NZ_AYYL01000002.1"/>
</dbReference>
<name>A0A1I2PXH3_9LACO</name>
<evidence type="ECO:0000313" key="2">
    <source>
        <dbReference type="Proteomes" id="UP000182635"/>
    </source>
</evidence>
<dbReference type="Proteomes" id="UP000182635">
    <property type="component" value="Unassembled WGS sequence"/>
</dbReference>
<protein>
    <submittedName>
        <fullName evidence="1">Uncharacterized protein</fullName>
    </submittedName>
</protein>
<proteinExistence type="predicted"/>
<accession>A0A1I2PXH3</accession>
<gene>
    <name evidence="1" type="ORF">SAMN02910432_00326</name>
</gene>
<dbReference type="OrthoDB" id="2301543at2"/>
<sequence>MELYEAIINDVLCYNLEQHVAFVVRIKAPAYQMFNENTDAEFKKLDLTGVKLDVRYNEGKFTRFNLVCETKDSKSPYIVNLLVHYDLIEILKLNLIMAEVKKNLNESPENKAPYQVVTLDELEKNFAGSKLVNHRVGIGYELVAAKS</sequence>
<dbReference type="GeneID" id="29801700"/>
<organism evidence="1 2">
    <name type="scientific">Ligilactobacillus ruminis DSM 20403 = NBRC 102161</name>
    <dbReference type="NCBI Taxonomy" id="1423798"/>
    <lineage>
        <taxon>Bacteria</taxon>
        <taxon>Bacillati</taxon>
        <taxon>Bacillota</taxon>
        <taxon>Bacilli</taxon>
        <taxon>Lactobacillales</taxon>
        <taxon>Lactobacillaceae</taxon>
        <taxon>Ligilactobacillus</taxon>
    </lineage>
</organism>
<dbReference type="EMBL" id="FOPI01000005">
    <property type="protein sequence ID" value="SFG20083.1"/>
    <property type="molecule type" value="Genomic_DNA"/>
</dbReference>
<evidence type="ECO:0000313" key="1">
    <source>
        <dbReference type="EMBL" id="SFG20083.1"/>
    </source>
</evidence>
<reference evidence="2" key="1">
    <citation type="submission" date="2016-10" db="EMBL/GenBank/DDBJ databases">
        <authorList>
            <person name="Varghese N."/>
            <person name="Submissions S."/>
        </authorList>
    </citation>
    <scope>NUCLEOTIDE SEQUENCE [LARGE SCALE GENOMIC DNA]</scope>
    <source>
        <strain evidence="2">DSM 20403</strain>
    </source>
</reference>
<dbReference type="AlphaFoldDB" id="A0A1I2PXH3"/>